<evidence type="ECO:0000256" key="8">
    <source>
        <dbReference type="ARBA" id="ARBA00022842"/>
    </source>
</evidence>
<dbReference type="GO" id="GO:0052381">
    <property type="term" value="F:tRNA dimethylallyltransferase activity"/>
    <property type="evidence" value="ECO:0007669"/>
    <property type="project" value="UniProtKB-UniRule"/>
</dbReference>
<dbReference type="GO" id="GO:0005524">
    <property type="term" value="F:ATP binding"/>
    <property type="evidence" value="ECO:0007669"/>
    <property type="project" value="UniProtKB-UniRule"/>
</dbReference>
<evidence type="ECO:0000256" key="10">
    <source>
        <dbReference type="HAMAP-Rule" id="MF_00185"/>
    </source>
</evidence>
<evidence type="ECO:0000256" key="5">
    <source>
        <dbReference type="ARBA" id="ARBA00022694"/>
    </source>
</evidence>
<proteinExistence type="inferred from homology"/>
<dbReference type="HAMAP" id="MF_00185">
    <property type="entry name" value="IPP_trans"/>
    <property type="match status" value="1"/>
</dbReference>
<protein>
    <recommendedName>
        <fullName evidence="10">tRNA dimethylallyltransferase</fullName>
        <ecNumber evidence="10">2.5.1.75</ecNumber>
    </recommendedName>
    <alternativeName>
        <fullName evidence="10">Dimethylallyl diphosphate:tRNA dimethylallyltransferase</fullName>
        <shortName evidence="10">DMAPP:tRNA dimethylallyltransferase</shortName>
        <shortName evidence="10">DMATase</shortName>
    </alternativeName>
    <alternativeName>
        <fullName evidence="10">Isopentenyl-diphosphate:tRNA isopentenyltransferase</fullName>
        <shortName evidence="10">IPP transferase</shortName>
        <shortName evidence="10">IPPT</shortName>
        <shortName evidence="10">IPTase</shortName>
    </alternativeName>
</protein>
<dbReference type="EC" id="2.5.1.75" evidence="10"/>
<feature type="region of interest" description="Interaction with substrate tRNA" evidence="10">
    <location>
        <begin position="36"/>
        <end position="39"/>
    </location>
</feature>
<evidence type="ECO:0000256" key="1">
    <source>
        <dbReference type="ARBA" id="ARBA00001946"/>
    </source>
</evidence>
<dbReference type="EMBL" id="FTOC01000001">
    <property type="protein sequence ID" value="SIS37398.1"/>
    <property type="molecule type" value="Genomic_DNA"/>
</dbReference>
<comment type="similarity">
    <text evidence="3 10 13">Belongs to the IPP transferase family.</text>
</comment>
<dbReference type="STRING" id="570947.SAMN05421687_101333"/>
<organism evidence="14 15">
    <name type="scientific">Salimicrobium flavidum</name>
    <dbReference type="NCBI Taxonomy" id="570947"/>
    <lineage>
        <taxon>Bacteria</taxon>
        <taxon>Bacillati</taxon>
        <taxon>Bacillota</taxon>
        <taxon>Bacilli</taxon>
        <taxon>Bacillales</taxon>
        <taxon>Bacillaceae</taxon>
        <taxon>Salimicrobium</taxon>
    </lineage>
</organism>
<dbReference type="AlphaFoldDB" id="A0A1N7IJZ9"/>
<evidence type="ECO:0000256" key="13">
    <source>
        <dbReference type="RuleBase" id="RU003785"/>
    </source>
</evidence>
<dbReference type="InterPro" id="IPR018022">
    <property type="entry name" value="IPT"/>
</dbReference>
<gene>
    <name evidence="10" type="primary">miaA</name>
    <name evidence="14" type="ORF">SAMN05421687_101333</name>
</gene>
<dbReference type="InterPro" id="IPR027417">
    <property type="entry name" value="P-loop_NTPase"/>
</dbReference>
<keyword evidence="15" id="KW-1185">Reference proteome</keyword>
<comment type="function">
    <text evidence="2 10 12">Catalyzes the transfer of a dimethylallyl group onto the adenine at position 37 in tRNAs that read codons beginning with uridine, leading to the formation of N6-(dimethylallyl)adenosine (i(6)A).</text>
</comment>
<comment type="cofactor">
    <cofactor evidence="1 10">
        <name>Mg(2+)</name>
        <dbReference type="ChEBI" id="CHEBI:18420"/>
    </cofactor>
</comment>
<feature type="site" description="Interaction with substrate tRNA" evidence="10">
    <location>
        <position position="102"/>
    </location>
</feature>
<keyword evidence="8 10" id="KW-0460">Magnesium</keyword>
<keyword evidence="7 10" id="KW-0067">ATP-binding</keyword>
<dbReference type="Gene3D" id="3.40.50.300">
    <property type="entry name" value="P-loop containing nucleotide triphosphate hydrolases"/>
    <property type="match status" value="1"/>
</dbReference>
<keyword evidence="4 10" id="KW-0808">Transferase</keyword>
<keyword evidence="5 10" id="KW-0819">tRNA processing</keyword>
<dbReference type="NCBIfam" id="TIGR00174">
    <property type="entry name" value="miaA"/>
    <property type="match status" value="1"/>
</dbReference>
<accession>A0A1N7IJZ9</accession>
<dbReference type="Proteomes" id="UP000187608">
    <property type="component" value="Unassembled WGS sequence"/>
</dbReference>
<evidence type="ECO:0000256" key="2">
    <source>
        <dbReference type="ARBA" id="ARBA00003213"/>
    </source>
</evidence>
<dbReference type="PANTHER" id="PTHR11088:SF60">
    <property type="entry name" value="TRNA DIMETHYLALLYLTRANSFERASE"/>
    <property type="match status" value="1"/>
</dbReference>
<keyword evidence="6 10" id="KW-0547">Nucleotide-binding</keyword>
<evidence type="ECO:0000256" key="7">
    <source>
        <dbReference type="ARBA" id="ARBA00022840"/>
    </source>
</evidence>
<comment type="catalytic activity">
    <reaction evidence="9 10 11">
        <text>adenosine(37) in tRNA + dimethylallyl diphosphate = N(6)-dimethylallyladenosine(37) in tRNA + diphosphate</text>
        <dbReference type="Rhea" id="RHEA:26482"/>
        <dbReference type="Rhea" id="RHEA-COMP:10162"/>
        <dbReference type="Rhea" id="RHEA-COMP:10375"/>
        <dbReference type="ChEBI" id="CHEBI:33019"/>
        <dbReference type="ChEBI" id="CHEBI:57623"/>
        <dbReference type="ChEBI" id="CHEBI:74411"/>
        <dbReference type="ChEBI" id="CHEBI:74415"/>
        <dbReference type="EC" id="2.5.1.75"/>
    </reaction>
</comment>
<reference evidence="15" key="1">
    <citation type="submission" date="2017-01" db="EMBL/GenBank/DDBJ databases">
        <authorList>
            <person name="Varghese N."/>
            <person name="Submissions S."/>
        </authorList>
    </citation>
    <scope>NUCLEOTIDE SEQUENCE [LARGE SCALE GENOMIC DNA]</scope>
    <source>
        <strain evidence="15">DSM 23127</strain>
    </source>
</reference>
<evidence type="ECO:0000256" key="9">
    <source>
        <dbReference type="ARBA" id="ARBA00049563"/>
    </source>
</evidence>
<name>A0A1N7IJZ9_9BACI</name>
<evidence type="ECO:0000313" key="14">
    <source>
        <dbReference type="EMBL" id="SIS37398.1"/>
    </source>
</evidence>
<dbReference type="GO" id="GO:0006400">
    <property type="term" value="P:tRNA modification"/>
    <property type="evidence" value="ECO:0007669"/>
    <property type="project" value="TreeGrafter"/>
</dbReference>
<comment type="subunit">
    <text evidence="10">Monomer.</text>
</comment>
<dbReference type="InterPro" id="IPR039657">
    <property type="entry name" value="Dimethylallyltransferase"/>
</dbReference>
<evidence type="ECO:0000256" key="3">
    <source>
        <dbReference type="ARBA" id="ARBA00005842"/>
    </source>
</evidence>
<evidence type="ECO:0000256" key="12">
    <source>
        <dbReference type="RuleBase" id="RU003784"/>
    </source>
</evidence>
<evidence type="ECO:0000256" key="11">
    <source>
        <dbReference type="RuleBase" id="RU003783"/>
    </source>
</evidence>
<dbReference type="Pfam" id="PF01715">
    <property type="entry name" value="IPPT"/>
    <property type="match status" value="1"/>
</dbReference>
<dbReference type="Gene3D" id="1.10.20.140">
    <property type="match status" value="1"/>
</dbReference>
<dbReference type="PANTHER" id="PTHR11088">
    <property type="entry name" value="TRNA DIMETHYLALLYLTRANSFERASE"/>
    <property type="match status" value="1"/>
</dbReference>
<feature type="binding site" evidence="10">
    <location>
        <begin position="13"/>
        <end position="18"/>
    </location>
    <ligand>
        <name>substrate</name>
    </ligand>
</feature>
<evidence type="ECO:0000256" key="4">
    <source>
        <dbReference type="ARBA" id="ARBA00022679"/>
    </source>
</evidence>
<feature type="binding site" evidence="10">
    <location>
        <begin position="11"/>
        <end position="18"/>
    </location>
    <ligand>
        <name>ATP</name>
        <dbReference type="ChEBI" id="CHEBI:30616"/>
    </ligand>
</feature>
<sequence length="313" mass="35888">MMKNTVISIVGPTAVGKSKLGIELCETFNGEIISGDSMQIYKGMDIGTAKVSSEEARNIPHHMIDIKSPDEEFSAAEFQSKARHLIEDIISRGKLPVVVGGTGMYIQSLLFDYSFAKQPKNYEVTKRLEDELSERGGKAMHERLAVVDPEEAGKIHPNNTKRTIRALEILETTGITKTEHHKNQNTSPYNYWIIGLEMERNLLYNRIDQRVNSMVREGLVEEVETLLKSVPRDAQAMKAIGYKELIPYLDGEIEFEEAVELLKRNSRRYAKRQYTYFKNKLPVDWYEVNEQNFTEKKLMILEEIEGFLFGTEN</sequence>
<evidence type="ECO:0000313" key="15">
    <source>
        <dbReference type="Proteomes" id="UP000187608"/>
    </source>
</evidence>
<dbReference type="SUPFAM" id="SSF52540">
    <property type="entry name" value="P-loop containing nucleoside triphosphate hydrolases"/>
    <property type="match status" value="2"/>
</dbReference>
<evidence type="ECO:0000256" key="6">
    <source>
        <dbReference type="ARBA" id="ARBA00022741"/>
    </source>
</evidence>
<comment type="caution">
    <text evidence="10">Lacks conserved residue(s) required for the propagation of feature annotation.</text>
</comment>